<organism evidence="2 3">
    <name type="scientific">Liparis tanakae</name>
    <name type="common">Tanaka's snailfish</name>
    <dbReference type="NCBI Taxonomy" id="230148"/>
    <lineage>
        <taxon>Eukaryota</taxon>
        <taxon>Metazoa</taxon>
        <taxon>Chordata</taxon>
        <taxon>Craniata</taxon>
        <taxon>Vertebrata</taxon>
        <taxon>Euteleostomi</taxon>
        <taxon>Actinopterygii</taxon>
        <taxon>Neopterygii</taxon>
        <taxon>Teleostei</taxon>
        <taxon>Neoteleostei</taxon>
        <taxon>Acanthomorphata</taxon>
        <taxon>Eupercaria</taxon>
        <taxon>Perciformes</taxon>
        <taxon>Cottioidei</taxon>
        <taxon>Cottales</taxon>
        <taxon>Liparidae</taxon>
        <taxon>Liparis</taxon>
    </lineage>
</organism>
<gene>
    <name evidence="2" type="ORF">EYF80_043459</name>
</gene>
<comment type="caution">
    <text evidence="2">The sequence shown here is derived from an EMBL/GenBank/DDBJ whole genome shotgun (WGS) entry which is preliminary data.</text>
</comment>
<accession>A0A4Z2FZD4</accession>
<sequence>MTLTMRRATRAAGSPSLQPEPAAHTEGDGSTKVKIHSLTFTSPSSRPAACSLTRGSEGEDEDEAEKQDPELQDLQLLLMYNGSLIRDRILDWV</sequence>
<evidence type="ECO:0000313" key="3">
    <source>
        <dbReference type="Proteomes" id="UP000314294"/>
    </source>
</evidence>
<name>A0A4Z2FZD4_9TELE</name>
<dbReference type="Proteomes" id="UP000314294">
    <property type="component" value="Unassembled WGS sequence"/>
</dbReference>
<evidence type="ECO:0000256" key="1">
    <source>
        <dbReference type="SAM" id="MobiDB-lite"/>
    </source>
</evidence>
<dbReference type="EMBL" id="SRLO01000794">
    <property type="protein sequence ID" value="TNN46341.1"/>
    <property type="molecule type" value="Genomic_DNA"/>
</dbReference>
<dbReference type="AlphaFoldDB" id="A0A4Z2FZD4"/>
<feature type="region of interest" description="Disordered" evidence="1">
    <location>
        <begin position="1"/>
        <end position="68"/>
    </location>
</feature>
<keyword evidence="3" id="KW-1185">Reference proteome</keyword>
<reference evidence="2 3" key="1">
    <citation type="submission" date="2019-03" db="EMBL/GenBank/DDBJ databases">
        <title>First draft genome of Liparis tanakae, snailfish: a comprehensive survey of snailfish specific genes.</title>
        <authorList>
            <person name="Kim W."/>
            <person name="Song I."/>
            <person name="Jeong J.-H."/>
            <person name="Kim D."/>
            <person name="Kim S."/>
            <person name="Ryu S."/>
            <person name="Song J.Y."/>
            <person name="Lee S.K."/>
        </authorList>
    </citation>
    <scope>NUCLEOTIDE SEQUENCE [LARGE SCALE GENOMIC DNA]</scope>
    <source>
        <tissue evidence="2">Muscle</tissue>
    </source>
</reference>
<evidence type="ECO:0000313" key="2">
    <source>
        <dbReference type="EMBL" id="TNN46341.1"/>
    </source>
</evidence>
<protein>
    <submittedName>
        <fullName evidence="2">Uncharacterized protein</fullName>
    </submittedName>
</protein>
<proteinExistence type="predicted"/>